<feature type="domain" description="Calcineurin-like phosphoesterase" evidence="2">
    <location>
        <begin position="1"/>
        <end position="206"/>
    </location>
</feature>
<dbReference type="GO" id="GO:0016791">
    <property type="term" value="F:phosphatase activity"/>
    <property type="evidence" value="ECO:0007669"/>
    <property type="project" value="TreeGrafter"/>
</dbReference>
<dbReference type="RefSeq" id="WP_021759258.1">
    <property type="nucleotide sequence ID" value="NC_022444.1"/>
</dbReference>
<sequence length="241" mass="27519">MRLAVLADIHGNLEALQAVWEDVQRREVDAVYCLGDMVGYGPDPLAVLEFLEAHGVRMVQGNHEWALMGVGRSIWFNFLAQMALQRTRVLLGRPAMRRLQALPYARVAHDCRFVHGFPPESCMKYLFKAGRAELQVMFRHLRQRICFVGHTHLLGWMEWADGRVLRHSLREGEHPVDPATRHVINVGSVGQPREHDKRAKYVIWDAARHRLEVMALTYDAQTTAAKIIARGIPKAYATKLL</sequence>
<dbReference type="PANTHER" id="PTHR42850:SF2">
    <property type="entry name" value="BLL5683 PROTEIN"/>
    <property type="match status" value="1"/>
</dbReference>
<keyword evidence="4" id="KW-1185">Reference proteome</keyword>
<proteinExistence type="inferred from homology"/>
<evidence type="ECO:0000313" key="3">
    <source>
        <dbReference type="EMBL" id="AGW12591.1"/>
    </source>
</evidence>
<dbReference type="InterPro" id="IPR024654">
    <property type="entry name" value="Calcineurin-like_PHP_lpxH"/>
</dbReference>
<comment type="similarity">
    <text evidence="1">Belongs to the metallophosphoesterase superfamily. YfcE family.</text>
</comment>
<dbReference type="HOGENOM" id="CLU_074761_0_1_7"/>
<evidence type="ECO:0000313" key="4">
    <source>
        <dbReference type="Proteomes" id="UP000016587"/>
    </source>
</evidence>
<dbReference type="Pfam" id="PF12850">
    <property type="entry name" value="Metallophos_2"/>
    <property type="match status" value="1"/>
</dbReference>
<evidence type="ECO:0000259" key="2">
    <source>
        <dbReference type="Pfam" id="PF12850"/>
    </source>
</evidence>
<dbReference type="KEGG" id="dgg:DGI_0686"/>
<gene>
    <name evidence="3" type="ORF">DGI_0686</name>
</gene>
<dbReference type="Gene3D" id="3.60.21.10">
    <property type="match status" value="1"/>
</dbReference>
<dbReference type="CDD" id="cd00838">
    <property type="entry name" value="MPP_superfamily"/>
    <property type="match status" value="1"/>
</dbReference>
<dbReference type="PANTHER" id="PTHR42850">
    <property type="entry name" value="METALLOPHOSPHOESTERASE"/>
    <property type="match status" value="1"/>
</dbReference>
<dbReference type="eggNOG" id="COG0639">
    <property type="taxonomic scope" value="Bacteria"/>
</dbReference>
<dbReference type="Proteomes" id="UP000016587">
    <property type="component" value="Chromosome"/>
</dbReference>
<dbReference type="InterPro" id="IPR050126">
    <property type="entry name" value="Ap4A_hydrolase"/>
</dbReference>
<name>T2G902_MEGG1</name>
<dbReference type="PIRSF" id="PIRSF000883">
    <property type="entry name" value="Pesterase_MJ0912"/>
    <property type="match status" value="1"/>
</dbReference>
<dbReference type="GO" id="GO:0005737">
    <property type="term" value="C:cytoplasm"/>
    <property type="evidence" value="ECO:0007669"/>
    <property type="project" value="TreeGrafter"/>
</dbReference>
<dbReference type="OrthoDB" id="9813918at2"/>
<accession>T2G902</accession>
<organism evidence="3 4">
    <name type="scientific">Megalodesulfovibrio gigas (strain ATCC 19364 / DSM 1382 / NCIMB 9332 / VKM B-1759)</name>
    <name type="common">Desulfovibrio gigas</name>
    <dbReference type="NCBI Taxonomy" id="1121448"/>
    <lineage>
        <taxon>Bacteria</taxon>
        <taxon>Pseudomonadati</taxon>
        <taxon>Thermodesulfobacteriota</taxon>
        <taxon>Desulfovibrionia</taxon>
        <taxon>Desulfovibrionales</taxon>
        <taxon>Desulfovibrionaceae</taxon>
        <taxon>Megalodesulfovibrio</taxon>
    </lineage>
</organism>
<reference evidence="3 4" key="1">
    <citation type="journal article" date="2013" name="J. Bacteriol.">
        <title>Roles of HynAB and Ech, the only two hydrogenases found in the model sulfate reducer Desulfovibrio gigas.</title>
        <authorList>
            <person name="Morais-Silva F.O."/>
            <person name="Santos C.I."/>
            <person name="Rodrigues R."/>
            <person name="Pereira I.A."/>
            <person name="Rodrigues-Pousada C."/>
        </authorList>
    </citation>
    <scope>NUCLEOTIDE SEQUENCE [LARGE SCALE GENOMIC DNA]</scope>
    <source>
        <strain evidence="4">ATCC 19364 / DSM 1382 / NCIMB 9332 / VKM B-1759</strain>
    </source>
</reference>
<evidence type="ECO:0000256" key="1">
    <source>
        <dbReference type="ARBA" id="ARBA00008950"/>
    </source>
</evidence>
<dbReference type="InterPro" id="IPR029052">
    <property type="entry name" value="Metallo-depent_PP-like"/>
</dbReference>
<dbReference type="STRING" id="1121448.DGI_0686"/>
<dbReference type="EMBL" id="CP006585">
    <property type="protein sequence ID" value="AGW12591.1"/>
    <property type="molecule type" value="Genomic_DNA"/>
</dbReference>
<dbReference type="AlphaFoldDB" id="T2G902"/>
<reference evidence="4" key="2">
    <citation type="submission" date="2013-07" db="EMBL/GenBank/DDBJ databases">
        <authorList>
            <person name="Morais-Silva F.O."/>
            <person name="Rezende A.M."/>
            <person name="Pimentel C."/>
            <person name="Resende D.M."/>
            <person name="Santos C.I."/>
            <person name="Clemente C."/>
            <person name="de Oliveira L.M."/>
            <person name="da Silva S.M."/>
            <person name="Costa D.A."/>
            <person name="Varela-Raposo A."/>
            <person name="Horacio E.C.A."/>
            <person name="Matos M."/>
            <person name="Flores O."/>
            <person name="Ruiz J.C."/>
            <person name="Rodrigues-Pousada C."/>
        </authorList>
    </citation>
    <scope>NUCLEOTIDE SEQUENCE [LARGE SCALE GENOMIC DNA]</scope>
    <source>
        <strain evidence="4">ATCC 19364 / DSM 1382 / NCIMB 9332 / VKM B-1759</strain>
    </source>
</reference>
<dbReference type="InterPro" id="IPR011152">
    <property type="entry name" value="Pesterase_MJ0912"/>
</dbReference>
<dbReference type="PATRIC" id="fig|1121448.10.peg.693"/>
<protein>
    <submittedName>
        <fullName evidence="3">Putative metallophosphoesterase</fullName>
    </submittedName>
</protein>
<dbReference type="SUPFAM" id="SSF56300">
    <property type="entry name" value="Metallo-dependent phosphatases"/>
    <property type="match status" value="1"/>
</dbReference>